<keyword evidence="2" id="KW-0004">4Fe-4S</keyword>
<dbReference type="Pfam" id="PF13247">
    <property type="entry name" value="Fer4_11"/>
    <property type="match status" value="1"/>
</dbReference>
<dbReference type="Proteomes" id="UP000253805">
    <property type="component" value="Unassembled WGS sequence"/>
</dbReference>
<dbReference type="RefSeq" id="WP_114549541.1">
    <property type="nucleotide sequence ID" value="NZ_DBFWAD010000020.1"/>
</dbReference>
<dbReference type="PROSITE" id="PS51379">
    <property type="entry name" value="4FE4S_FER_2"/>
    <property type="match status" value="2"/>
</dbReference>
<dbReference type="CDD" id="cd16371">
    <property type="entry name" value="DMSOR_beta_like"/>
    <property type="match status" value="1"/>
</dbReference>
<evidence type="ECO:0000256" key="1">
    <source>
        <dbReference type="ARBA" id="ARBA00022448"/>
    </source>
</evidence>
<keyword evidence="1" id="KW-0813">Transport</keyword>
<keyword evidence="4" id="KW-0677">Repeat</keyword>
<accession>A0A369NVX8</accession>
<evidence type="ECO:0000259" key="8">
    <source>
        <dbReference type="PROSITE" id="PS51379"/>
    </source>
</evidence>
<evidence type="ECO:0000256" key="4">
    <source>
        <dbReference type="ARBA" id="ARBA00022737"/>
    </source>
</evidence>
<dbReference type="PANTHER" id="PTHR43177:SF5">
    <property type="entry name" value="ANAEROBIC DIMETHYL SULFOXIDE REDUCTASE CHAIN B-RELATED"/>
    <property type="match status" value="1"/>
</dbReference>
<dbReference type="PROSITE" id="PS00198">
    <property type="entry name" value="4FE4S_FER_1"/>
    <property type="match status" value="1"/>
</dbReference>
<evidence type="ECO:0000256" key="7">
    <source>
        <dbReference type="ARBA" id="ARBA00023014"/>
    </source>
</evidence>
<evidence type="ECO:0000313" key="10">
    <source>
        <dbReference type="Proteomes" id="UP000253805"/>
    </source>
</evidence>
<keyword evidence="6" id="KW-0408">Iron</keyword>
<sequence>MGQQGFLINTEDCIGCKACELACKDLHSFDIGPRTRRVYEVCGGDWSVDDVTGVCVPSNVFACAVTFSCGHCDNPACVSVCPTGAHAKDPETGLVTVDAEVCIGCGSCVEACPYGAPQLVKDEGVVRKCDLCQGLREQGEEPACVALCPQRALKVGDIDELRAAYGTCADIQPLPSSEYTSPNIVVVPHRNARMKEDGSYRMLSLGQ</sequence>
<dbReference type="InterPro" id="IPR017896">
    <property type="entry name" value="4Fe4S_Fe-S-bd"/>
</dbReference>
<dbReference type="AlphaFoldDB" id="A0A369NVX8"/>
<dbReference type="InterPro" id="IPR050954">
    <property type="entry name" value="ET_IronSulfur_Cluster-Binding"/>
</dbReference>
<name>A0A369NVX8_9ACTN</name>
<evidence type="ECO:0000313" key="9">
    <source>
        <dbReference type="EMBL" id="RDC42477.1"/>
    </source>
</evidence>
<dbReference type="EMBL" id="PPUT01000028">
    <property type="protein sequence ID" value="RDC42477.1"/>
    <property type="molecule type" value="Genomic_DNA"/>
</dbReference>
<comment type="caution">
    <text evidence="9">The sequence shown here is derived from an EMBL/GenBank/DDBJ whole genome shotgun (WGS) entry which is preliminary data.</text>
</comment>
<dbReference type="InterPro" id="IPR017900">
    <property type="entry name" value="4Fe4S_Fe_S_CS"/>
</dbReference>
<keyword evidence="3" id="KW-0479">Metal-binding</keyword>
<keyword evidence="7" id="KW-0411">Iron-sulfur</keyword>
<protein>
    <recommendedName>
        <fullName evidence="8">4Fe-4S ferredoxin-type domain-containing protein</fullName>
    </recommendedName>
</protein>
<dbReference type="GO" id="GO:0046872">
    <property type="term" value="F:metal ion binding"/>
    <property type="evidence" value="ECO:0007669"/>
    <property type="project" value="UniProtKB-KW"/>
</dbReference>
<reference evidence="9 10" key="1">
    <citation type="journal article" date="2018" name="Elife">
        <title>Discovery and characterization of a prevalent human gut bacterial enzyme sufficient for the inactivation of a family of plant toxins.</title>
        <authorList>
            <person name="Koppel N."/>
            <person name="Bisanz J.E."/>
            <person name="Pandelia M.E."/>
            <person name="Turnbaugh P.J."/>
            <person name="Balskus E.P."/>
        </authorList>
    </citation>
    <scope>NUCLEOTIDE SEQUENCE [LARGE SCALE GENOMIC DNA]</scope>
    <source>
        <strain evidence="9 10">OB21 GAM 11</strain>
    </source>
</reference>
<organism evidence="9 10">
    <name type="scientific">Adlercreutzia equolifaciens subsp. celatus</name>
    <dbReference type="NCBI Taxonomy" id="394340"/>
    <lineage>
        <taxon>Bacteria</taxon>
        <taxon>Bacillati</taxon>
        <taxon>Actinomycetota</taxon>
        <taxon>Coriobacteriia</taxon>
        <taxon>Eggerthellales</taxon>
        <taxon>Eggerthellaceae</taxon>
        <taxon>Adlercreutzia</taxon>
    </lineage>
</organism>
<feature type="domain" description="4Fe-4S ferredoxin-type" evidence="8">
    <location>
        <begin position="4"/>
        <end position="34"/>
    </location>
</feature>
<dbReference type="Gene3D" id="3.30.70.20">
    <property type="match status" value="2"/>
</dbReference>
<dbReference type="Pfam" id="PF12800">
    <property type="entry name" value="Fer4_4"/>
    <property type="match status" value="1"/>
</dbReference>
<dbReference type="GO" id="GO:0051539">
    <property type="term" value="F:4 iron, 4 sulfur cluster binding"/>
    <property type="evidence" value="ECO:0007669"/>
    <property type="project" value="UniProtKB-KW"/>
</dbReference>
<feature type="domain" description="4Fe-4S ferredoxin-type" evidence="8">
    <location>
        <begin position="93"/>
        <end position="122"/>
    </location>
</feature>
<keyword evidence="5" id="KW-0249">Electron transport</keyword>
<dbReference type="SUPFAM" id="SSF54862">
    <property type="entry name" value="4Fe-4S ferredoxins"/>
    <property type="match status" value="1"/>
</dbReference>
<proteinExistence type="predicted"/>
<gene>
    <name evidence="9" type="ORF">C1850_09730</name>
</gene>
<evidence type="ECO:0000256" key="6">
    <source>
        <dbReference type="ARBA" id="ARBA00023004"/>
    </source>
</evidence>
<dbReference type="PANTHER" id="PTHR43177">
    <property type="entry name" value="PROTEIN NRFC"/>
    <property type="match status" value="1"/>
</dbReference>
<evidence type="ECO:0000256" key="5">
    <source>
        <dbReference type="ARBA" id="ARBA00022982"/>
    </source>
</evidence>
<evidence type="ECO:0000256" key="2">
    <source>
        <dbReference type="ARBA" id="ARBA00022485"/>
    </source>
</evidence>
<evidence type="ECO:0000256" key="3">
    <source>
        <dbReference type="ARBA" id="ARBA00022723"/>
    </source>
</evidence>